<keyword evidence="6" id="KW-0106">Calcium</keyword>
<evidence type="ECO:0000256" key="2">
    <source>
        <dbReference type="ARBA" id="ARBA00005653"/>
    </source>
</evidence>
<dbReference type="Proteomes" id="UP001189122">
    <property type="component" value="Unassembled WGS sequence"/>
</dbReference>
<dbReference type="GO" id="GO:0015292">
    <property type="term" value="F:uniporter activity"/>
    <property type="evidence" value="ECO:0007669"/>
    <property type="project" value="TreeGrafter"/>
</dbReference>
<dbReference type="GO" id="GO:0051560">
    <property type="term" value="P:mitochondrial calcium ion homeostasis"/>
    <property type="evidence" value="ECO:0007669"/>
    <property type="project" value="InterPro"/>
</dbReference>
<keyword evidence="14" id="KW-1185">Reference proteome</keyword>
<evidence type="ECO:0000313" key="14">
    <source>
        <dbReference type="Proteomes" id="UP001189122"/>
    </source>
</evidence>
<feature type="compositionally biased region" description="Basic and acidic residues" evidence="10">
    <location>
        <begin position="109"/>
        <end position="118"/>
    </location>
</feature>
<feature type="region of interest" description="Disordered" evidence="10">
    <location>
        <begin position="101"/>
        <end position="122"/>
    </location>
</feature>
<name>A0A7I8IIM9_SPIIN</name>
<evidence type="ECO:0000256" key="7">
    <source>
        <dbReference type="ARBA" id="ARBA00022989"/>
    </source>
</evidence>
<keyword evidence="4" id="KW-0109">Calcium transport</keyword>
<dbReference type="EMBL" id="LR743590">
    <property type="protein sequence ID" value="CAA2618009.1"/>
    <property type="molecule type" value="Genomic_DNA"/>
</dbReference>
<dbReference type="AlphaFoldDB" id="A0A7I8IIM9"/>
<evidence type="ECO:0000256" key="4">
    <source>
        <dbReference type="ARBA" id="ARBA00022568"/>
    </source>
</evidence>
<keyword evidence="3" id="KW-0813">Transport</keyword>
<keyword evidence="8" id="KW-0406">Ion transport</keyword>
<dbReference type="Pfam" id="PF04678">
    <property type="entry name" value="MCU"/>
    <property type="match status" value="1"/>
</dbReference>
<evidence type="ECO:0000256" key="9">
    <source>
        <dbReference type="ARBA" id="ARBA00023136"/>
    </source>
</evidence>
<evidence type="ECO:0000256" key="8">
    <source>
        <dbReference type="ARBA" id="ARBA00023065"/>
    </source>
</evidence>
<evidence type="ECO:0000256" key="6">
    <source>
        <dbReference type="ARBA" id="ARBA00022837"/>
    </source>
</evidence>
<evidence type="ECO:0000259" key="12">
    <source>
        <dbReference type="Pfam" id="PF04678"/>
    </source>
</evidence>
<sequence length="374" mass="41930">MALRKNLAHRFLSFCRPSSAEALAGRSRAAGYQAVQKLRDSTATSEEGFLRRVLLQSRGIVESSSASSGSLERLPLPVGNKLLERLRSINGDRIRLDMLHPPVQIPIPPDRKEEKTAEEAPSISVEEARKILRLSMTEVVKARLRETGKSSIPYSEFVRICCEGSGQLEQGLSLARALDESGAVLVLGNVVFLRPDQVAKAIERVIPQPLLSAEDGPQLDELRELERQKAEIDSLAKAGVRRELWGGLAYLVLQTAAFMRLTFWELSWDVMEPICFYVTSIYFMAGYTFFLRTSRDPSFEGFFESRFASKQRRLMQAAKFDLARFKELRRVFPPAASSPPPPMEFFSPLPSSLSPFSSAGHRHHDRDNFLGSVN</sequence>
<gene>
    <name evidence="13" type="ORF">SI7747_03004170</name>
</gene>
<comment type="similarity">
    <text evidence="2">Belongs to the MCU (TC 1.A.77) family.</text>
</comment>
<evidence type="ECO:0000256" key="1">
    <source>
        <dbReference type="ARBA" id="ARBA00004141"/>
    </source>
</evidence>
<dbReference type="GO" id="GO:0005262">
    <property type="term" value="F:calcium channel activity"/>
    <property type="evidence" value="ECO:0007669"/>
    <property type="project" value="TreeGrafter"/>
</dbReference>
<organism evidence="13">
    <name type="scientific">Spirodela intermedia</name>
    <name type="common">Intermediate duckweed</name>
    <dbReference type="NCBI Taxonomy" id="51605"/>
    <lineage>
        <taxon>Eukaryota</taxon>
        <taxon>Viridiplantae</taxon>
        <taxon>Streptophyta</taxon>
        <taxon>Embryophyta</taxon>
        <taxon>Tracheophyta</taxon>
        <taxon>Spermatophyta</taxon>
        <taxon>Magnoliopsida</taxon>
        <taxon>Liliopsida</taxon>
        <taxon>Araceae</taxon>
        <taxon>Lemnoideae</taxon>
        <taxon>Spirodela</taxon>
    </lineage>
</organism>
<proteinExistence type="inferred from homology"/>
<dbReference type="EMBL" id="CACRZD030000003">
    <property type="protein sequence ID" value="CAA6657703.1"/>
    <property type="molecule type" value="Genomic_DNA"/>
</dbReference>
<evidence type="ECO:0000313" key="13">
    <source>
        <dbReference type="EMBL" id="CAA2618009.1"/>
    </source>
</evidence>
<protein>
    <recommendedName>
        <fullName evidence="12">Calcium uniporter protein C-terminal domain-containing protein</fullName>
    </recommendedName>
</protein>
<feature type="transmembrane region" description="Helical" evidence="11">
    <location>
        <begin position="270"/>
        <end position="290"/>
    </location>
</feature>
<keyword evidence="5 11" id="KW-0812">Transmembrane</keyword>
<evidence type="ECO:0000256" key="11">
    <source>
        <dbReference type="SAM" id="Phobius"/>
    </source>
</evidence>
<dbReference type="InterPro" id="IPR039055">
    <property type="entry name" value="MCU_fam"/>
</dbReference>
<feature type="transmembrane region" description="Helical" evidence="11">
    <location>
        <begin position="244"/>
        <end position="264"/>
    </location>
</feature>
<evidence type="ECO:0000256" key="3">
    <source>
        <dbReference type="ARBA" id="ARBA00022448"/>
    </source>
</evidence>
<feature type="domain" description="Calcium uniporter protein C-terminal" evidence="12">
    <location>
        <begin position="169"/>
        <end position="328"/>
    </location>
</feature>
<reference evidence="13 14" key="1">
    <citation type="submission" date="2019-12" db="EMBL/GenBank/DDBJ databases">
        <authorList>
            <person name="Scholz U."/>
            <person name="Mascher M."/>
            <person name="Fiebig A."/>
        </authorList>
    </citation>
    <scope>NUCLEOTIDE SEQUENCE</scope>
</reference>
<keyword evidence="7 11" id="KW-1133">Transmembrane helix</keyword>
<dbReference type="PANTHER" id="PTHR13462:SF31">
    <property type="entry name" value="CALCIUM UNIPORTER PROTEIN 1, MITOCHONDRIAL"/>
    <property type="match status" value="1"/>
</dbReference>
<accession>A0A7I8IIM9</accession>
<dbReference type="InterPro" id="IPR006769">
    <property type="entry name" value="MCU_C"/>
</dbReference>
<evidence type="ECO:0000256" key="5">
    <source>
        <dbReference type="ARBA" id="ARBA00022692"/>
    </source>
</evidence>
<keyword evidence="9 11" id="KW-0472">Membrane</keyword>
<comment type="subcellular location">
    <subcellularLocation>
        <location evidence="1">Membrane</location>
        <topology evidence="1">Multi-pass membrane protein</topology>
    </subcellularLocation>
</comment>
<evidence type="ECO:0000256" key="10">
    <source>
        <dbReference type="SAM" id="MobiDB-lite"/>
    </source>
</evidence>
<dbReference type="GO" id="GO:0036444">
    <property type="term" value="P:calcium import into the mitochondrion"/>
    <property type="evidence" value="ECO:0007669"/>
    <property type="project" value="TreeGrafter"/>
</dbReference>
<dbReference type="GO" id="GO:1990246">
    <property type="term" value="C:uniplex complex"/>
    <property type="evidence" value="ECO:0007669"/>
    <property type="project" value="TreeGrafter"/>
</dbReference>
<dbReference type="PANTHER" id="PTHR13462">
    <property type="entry name" value="CALCIUM UNIPORTER PROTEIN, MITOCHONDRIAL"/>
    <property type="match status" value="1"/>
</dbReference>